<feature type="region of interest" description="Disordered" evidence="1">
    <location>
        <begin position="228"/>
        <end position="250"/>
    </location>
</feature>
<keyword evidence="3" id="KW-0732">Signal</keyword>
<dbReference type="EMBL" id="JAVHNR010000008">
    <property type="protein sequence ID" value="KAK6335300.1"/>
    <property type="molecule type" value="Genomic_DNA"/>
</dbReference>
<reference evidence="4 5" key="1">
    <citation type="submission" date="2019-10" db="EMBL/GenBank/DDBJ databases">
        <authorList>
            <person name="Palmer J.M."/>
        </authorList>
    </citation>
    <scope>NUCLEOTIDE SEQUENCE [LARGE SCALE GENOMIC DNA]</scope>
    <source>
        <strain evidence="4 5">TWF718</strain>
    </source>
</reference>
<feature type="signal peptide" evidence="3">
    <location>
        <begin position="1"/>
        <end position="18"/>
    </location>
</feature>
<keyword evidence="5" id="KW-1185">Reference proteome</keyword>
<organism evidence="4 5">
    <name type="scientific">Orbilia javanica</name>
    <dbReference type="NCBI Taxonomy" id="47235"/>
    <lineage>
        <taxon>Eukaryota</taxon>
        <taxon>Fungi</taxon>
        <taxon>Dikarya</taxon>
        <taxon>Ascomycota</taxon>
        <taxon>Pezizomycotina</taxon>
        <taxon>Orbiliomycetes</taxon>
        <taxon>Orbiliales</taxon>
        <taxon>Orbiliaceae</taxon>
        <taxon>Orbilia</taxon>
    </lineage>
</organism>
<keyword evidence="2" id="KW-1133">Transmembrane helix</keyword>
<name>A0AAN8MPN7_9PEZI</name>
<evidence type="ECO:0000313" key="4">
    <source>
        <dbReference type="EMBL" id="KAK6335300.1"/>
    </source>
</evidence>
<dbReference type="AlphaFoldDB" id="A0AAN8MPN7"/>
<keyword evidence="2" id="KW-0812">Transmembrane</keyword>
<feature type="chain" id="PRO_5042895075" evidence="3">
    <location>
        <begin position="19"/>
        <end position="278"/>
    </location>
</feature>
<evidence type="ECO:0000256" key="2">
    <source>
        <dbReference type="SAM" id="Phobius"/>
    </source>
</evidence>
<gene>
    <name evidence="4" type="ORF">TWF718_010733</name>
</gene>
<keyword evidence="2" id="KW-0472">Membrane</keyword>
<sequence>MHFTTLLATSAAVGGALAGVYQEEPVYYTSAEQVYTSIKTCTDKPAVPTSDSVYVPPVSEPVYGEPTTEAPVYAPEPTPYGPSEVTYTSYDVITITSCAGYVTDCPAATYTSTAYSVSTCTGAPEPSSYYVPPANSTDYYVPPPVYETETPEYPTSVPVYEVPTTSDVYTHTYYTTVCPGKDYCYATTVTSTYCPEKPTEVPSYTKPVEVPSYTKPVEVPSYTKPVDIPTYVPPTPPKNETETPTYTPPPSYTGAASTNFVSFGVAAVAGLAALFIAA</sequence>
<dbReference type="Proteomes" id="UP001313282">
    <property type="component" value="Unassembled WGS sequence"/>
</dbReference>
<comment type="caution">
    <text evidence="4">The sequence shown here is derived from an EMBL/GenBank/DDBJ whole genome shotgun (WGS) entry which is preliminary data.</text>
</comment>
<proteinExistence type="predicted"/>
<protein>
    <submittedName>
        <fullName evidence="4">Uncharacterized protein</fullName>
    </submittedName>
</protein>
<feature type="transmembrane region" description="Helical" evidence="2">
    <location>
        <begin position="260"/>
        <end position="277"/>
    </location>
</feature>
<evidence type="ECO:0000256" key="1">
    <source>
        <dbReference type="SAM" id="MobiDB-lite"/>
    </source>
</evidence>
<evidence type="ECO:0000256" key="3">
    <source>
        <dbReference type="SAM" id="SignalP"/>
    </source>
</evidence>
<evidence type="ECO:0000313" key="5">
    <source>
        <dbReference type="Proteomes" id="UP001313282"/>
    </source>
</evidence>
<accession>A0AAN8MPN7</accession>